<organism evidence="1 2">
    <name type="scientific">Agromyces humatus</name>
    <dbReference type="NCBI Taxonomy" id="279573"/>
    <lineage>
        <taxon>Bacteria</taxon>
        <taxon>Bacillati</taxon>
        <taxon>Actinomycetota</taxon>
        <taxon>Actinomycetes</taxon>
        <taxon>Micrococcales</taxon>
        <taxon>Microbacteriaceae</taxon>
        <taxon>Agromyces</taxon>
    </lineage>
</organism>
<gene>
    <name evidence="1" type="ORF">GCM10009747_16780</name>
</gene>
<protein>
    <submittedName>
        <fullName evidence="1">Uncharacterized protein</fullName>
    </submittedName>
</protein>
<keyword evidence="2" id="KW-1185">Reference proteome</keyword>
<evidence type="ECO:0000313" key="1">
    <source>
        <dbReference type="EMBL" id="GAA1758630.1"/>
    </source>
</evidence>
<evidence type="ECO:0000313" key="2">
    <source>
        <dbReference type="Proteomes" id="UP001500506"/>
    </source>
</evidence>
<dbReference type="RefSeq" id="WP_232499432.1">
    <property type="nucleotide sequence ID" value="NZ_BAAANH010000003.1"/>
</dbReference>
<proteinExistence type="predicted"/>
<sequence length="80" mass="8130">MSKCPNPGARQFGRVLCEADSGDELARSNVFPKMTTGILVTLGFGGLQYDLSAEGHVIGLEVVPTPATASPSPSPSPSGG</sequence>
<comment type="caution">
    <text evidence="1">The sequence shown here is derived from an EMBL/GenBank/DDBJ whole genome shotgun (WGS) entry which is preliminary data.</text>
</comment>
<name>A0ABP4WSX0_9MICO</name>
<reference evidence="2" key="1">
    <citation type="journal article" date="2019" name="Int. J. Syst. Evol. Microbiol.">
        <title>The Global Catalogue of Microorganisms (GCM) 10K type strain sequencing project: providing services to taxonomists for standard genome sequencing and annotation.</title>
        <authorList>
            <consortium name="The Broad Institute Genomics Platform"/>
            <consortium name="The Broad Institute Genome Sequencing Center for Infectious Disease"/>
            <person name="Wu L."/>
            <person name="Ma J."/>
        </authorList>
    </citation>
    <scope>NUCLEOTIDE SEQUENCE [LARGE SCALE GENOMIC DNA]</scope>
    <source>
        <strain evidence="2">JCM 14319</strain>
    </source>
</reference>
<dbReference type="Proteomes" id="UP001500506">
    <property type="component" value="Unassembled WGS sequence"/>
</dbReference>
<dbReference type="EMBL" id="BAAANH010000003">
    <property type="protein sequence ID" value="GAA1758630.1"/>
    <property type="molecule type" value="Genomic_DNA"/>
</dbReference>
<accession>A0ABP4WSX0</accession>